<dbReference type="PANTHER" id="PTHR43861">
    <property type="entry name" value="TRANS-ACONITATE 2-METHYLTRANSFERASE-RELATED"/>
    <property type="match status" value="1"/>
</dbReference>
<evidence type="ECO:0000256" key="1">
    <source>
        <dbReference type="ARBA" id="ARBA00022603"/>
    </source>
</evidence>
<dbReference type="RefSeq" id="WP_015773402.1">
    <property type="nucleotide sequence ID" value="NC_013173.1"/>
</dbReference>
<reference evidence="4" key="1">
    <citation type="journal article" date="2009" name="Stand. Genomic Sci.">
        <title>Complete genome sequence of Desulfomicrobium baculatum type strain (X).</title>
        <authorList>
            <person name="Copeland A."/>
            <person name="Spring S."/>
            <person name="Goker M."/>
            <person name="Schneider S."/>
            <person name="Lapidus A."/>
            <person name="Del Rio T.G."/>
            <person name="Tice H."/>
            <person name="Cheng J.F."/>
            <person name="Chen F."/>
            <person name="Nolan M."/>
            <person name="Bruce D."/>
            <person name="Goodwin L."/>
            <person name="Pitluck S."/>
            <person name="Ivanova N."/>
            <person name="Mavrommatis K."/>
            <person name="Ovchinnikova G."/>
            <person name="Pati A."/>
            <person name="Chen A."/>
            <person name="Palaniappan K."/>
            <person name="Land M."/>
            <person name="Hauser L."/>
            <person name="Chang Y.J."/>
            <person name="Jeffries C.C."/>
            <person name="Meincke L."/>
            <person name="Sims D."/>
            <person name="Brettin T."/>
            <person name="Detter J.C."/>
            <person name="Han C."/>
            <person name="Chain P."/>
            <person name="Bristow J."/>
            <person name="Eisen J.A."/>
            <person name="Markowitz V."/>
            <person name="Hugenholtz P."/>
            <person name="Kyrpides N.C."/>
            <person name="Klenk H.P."/>
            <person name="Lucas S."/>
        </authorList>
    </citation>
    <scope>NUCLEOTIDE SEQUENCE [LARGE SCALE GENOMIC DNA]</scope>
    <source>
        <strain evidence="4">DSM 4028</strain>
    </source>
</reference>
<accession>C7LRG0</accession>
<keyword evidence="2 4" id="KW-0808">Transferase</keyword>
<dbReference type="AlphaFoldDB" id="C7LRG0"/>
<evidence type="ECO:0000313" key="5">
    <source>
        <dbReference type="Proteomes" id="UP000002216"/>
    </source>
</evidence>
<dbReference type="GO" id="GO:0008168">
    <property type="term" value="F:methyltransferase activity"/>
    <property type="evidence" value="ECO:0007669"/>
    <property type="project" value="UniProtKB-KW"/>
</dbReference>
<sequence>MKTSTSKMTVEEIRRRFDGEVERFSNLAVGQTTTVDATTNLALLAEAAARCTPKARRVLDIGCGAGNATLSLLRRINPLDCDLLDLSNKMLHRAQQRVSAETTGVVRIIQADFRSADLPRNHYDVVLAATVLHHLREDNEWQEGFATLYDLLAPGGSLWITDLIEHENDEVQSIMWNRYGDYLVQTAGEEARDRCFKEIEVEDTPKPLTYQLELLRKCGFRQIDVLHKNACFATFGAVK</sequence>
<dbReference type="GO" id="GO:0032259">
    <property type="term" value="P:methylation"/>
    <property type="evidence" value="ECO:0007669"/>
    <property type="project" value="UniProtKB-KW"/>
</dbReference>
<dbReference type="InterPro" id="IPR041698">
    <property type="entry name" value="Methyltransf_25"/>
</dbReference>
<dbReference type="KEGG" id="dba:Dbac_1203"/>
<dbReference type="Gene3D" id="3.40.50.150">
    <property type="entry name" value="Vaccinia Virus protein VP39"/>
    <property type="match status" value="1"/>
</dbReference>
<evidence type="ECO:0000259" key="3">
    <source>
        <dbReference type="Pfam" id="PF13649"/>
    </source>
</evidence>
<dbReference type="SUPFAM" id="SSF53335">
    <property type="entry name" value="S-adenosyl-L-methionine-dependent methyltransferases"/>
    <property type="match status" value="1"/>
</dbReference>
<dbReference type="Pfam" id="PF13649">
    <property type="entry name" value="Methyltransf_25"/>
    <property type="match status" value="1"/>
</dbReference>
<dbReference type="CDD" id="cd02440">
    <property type="entry name" value="AdoMet_MTases"/>
    <property type="match status" value="1"/>
</dbReference>
<dbReference type="HOGENOM" id="CLU_081790_1_0_7"/>
<evidence type="ECO:0000256" key="2">
    <source>
        <dbReference type="ARBA" id="ARBA00022679"/>
    </source>
</evidence>
<dbReference type="eggNOG" id="COG2226">
    <property type="taxonomic scope" value="Bacteria"/>
</dbReference>
<evidence type="ECO:0000313" key="4">
    <source>
        <dbReference type="EMBL" id="ACU89306.1"/>
    </source>
</evidence>
<keyword evidence="5" id="KW-1185">Reference proteome</keyword>
<gene>
    <name evidence="4" type="ordered locus">Dbac_1203</name>
</gene>
<proteinExistence type="predicted"/>
<organism evidence="4 5">
    <name type="scientific">Desulfomicrobium baculatum (strain DSM 4028 / VKM B-1378 / X)</name>
    <name type="common">Desulfovibrio baculatus</name>
    <dbReference type="NCBI Taxonomy" id="525897"/>
    <lineage>
        <taxon>Bacteria</taxon>
        <taxon>Pseudomonadati</taxon>
        <taxon>Thermodesulfobacteriota</taxon>
        <taxon>Desulfovibrionia</taxon>
        <taxon>Desulfovibrionales</taxon>
        <taxon>Desulfomicrobiaceae</taxon>
        <taxon>Desulfomicrobium</taxon>
    </lineage>
</organism>
<dbReference type="Proteomes" id="UP000002216">
    <property type="component" value="Chromosome"/>
</dbReference>
<feature type="domain" description="Methyltransferase" evidence="3">
    <location>
        <begin position="58"/>
        <end position="156"/>
    </location>
</feature>
<dbReference type="InterPro" id="IPR029063">
    <property type="entry name" value="SAM-dependent_MTases_sf"/>
</dbReference>
<keyword evidence="1 4" id="KW-0489">Methyltransferase</keyword>
<dbReference type="OrthoDB" id="9795085at2"/>
<name>C7LRG0_DESBD</name>
<protein>
    <submittedName>
        <fullName evidence="4">Methyltransferase type 11</fullName>
    </submittedName>
</protein>
<dbReference type="PANTHER" id="PTHR43861:SF1">
    <property type="entry name" value="TRANS-ACONITATE 2-METHYLTRANSFERASE"/>
    <property type="match status" value="1"/>
</dbReference>
<dbReference type="EMBL" id="CP001629">
    <property type="protein sequence ID" value="ACU89306.1"/>
    <property type="molecule type" value="Genomic_DNA"/>
</dbReference>